<protein>
    <submittedName>
        <fullName evidence="2">Uncharacterized protein</fullName>
    </submittedName>
</protein>
<feature type="transmembrane region" description="Helical" evidence="1">
    <location>
        <begin position="31"/>
        <end position="47"/>
    </location>
</feature>
<keyword evidence="1" id="KW-0472">Membrane</keyword>
<dbReference type="EMBL" id="CACVBM020001840">
    <property type="protein sequence ID" value="CAA7060850.1"/>
    <property type="molecule type" value="Genomic_DNA"/>
</dbReference>
<gene>
    <name evidence="2" type="ORF">MERR_LOCUS48086</name>
</gene>
<evidence type="ECO:0000313" key="2">
    <source>
        <dbReference type="EMBL" id="CAA7060850.1"/>
    </source>
</evidence>
<proteinExistence type="predicted"/>
<sequence>MRSFISTFFDFVLQTSDHSHRCGRDGFASPYSSWMISPYVFLGFALWRDRFYRARVMTSCSVPCDDETGVFLGSCDDETGFVERRVLLGVVLDLGATYFYFGAGLQLVDFRRGVQHHCGFAEYCCTLVSCC</sequence>
<keyword evidence="3" id="KW-1185">Reference proteome</keyword>
<keyword evidence="1" id="KW-0812">Transmembrane</keyword>
<reference evidence="2" key="1">
    <citation type="submission" date="2020-01" db="EMBL/GenBank/DDBJ databases">
        <authorList>
            <person name="Mishra B."/>
        </authorList>
    </citation>
    <scope>NUCLEOTIDE SEQUENCE [LARGE SCALE GENOMIC DNA]</scope>
</reference>
<comment type="caution">
    <text evidence="2">The sequence shown here is derived from an EMBL/GenBank/DDBJ whole genome shotgun (WGS) entry which is preliminary data.</text>
</comment>
<evidence type="ECO:0000256" key="1">
    <source>
        <dbReference type="SAM" id="Phobius"/>
    </source>
</evidence>
<name>A0A6D2LHX8_9BRAS</name>
<evidence type="ECO:0000313" key="3">
    <source>
        <dbReference type="Proteomes" id="UP000467841"/>
    </source>
</evidence>
<organism evidence="2 3">
    <name type="scientific">Microthlaspi erraticum</name>
    <dbReference type="NCBI Taxonomy" id="1685480"/>
    <lineage>
        <taxon>Eukaryota</taxon>
        <taxon>Viridiplantae</taxon>
        <taxon>Streptophyta</taxon>
        <taxon>Embryophyta</taxon>
        <taxon>Tracheophyta</taxon>
        <taxon>Spermatophyta</taxon>
        <taxon>Magnoliopsida</taxon>
        <taxon>eudicotyledons</taxon>
        <taxon>Gunneridae</taxon>
        <taxon>Pentapetalae</taxon>
        <taxon>rosids</taxon>
        <taxon>malvids</taxon>
        <taxon>Brassicales</taxon>
        <taxon>Brassicaceae</taxon>
        <taxon>Coluteocarpeae</taxon>
        <taxon>Microthlaspi</taxon>
    </lineage>
</organism>
<dbReference type="AlphaFoldDB" id="A0A6D2LHX8"/>
<dbReference type="Proteomes" id="UP000467841">
    <property type="component" value="Unassembled WGS sequence"/>
</dbReference>
<accession>A0A6D2LHX8</accession>
<keyword evidence="1" id="KW-1133">Transmembrane helix</keyword>